<dbReference type="EMBL" id="OU015569">
    <property type="protein sequence ID" value="CAG5097505.1"/>
    <property type="molecule type" value="Genomic_DNA"/>
</dbReference>
<evidence type="ECO:0000313" key="5">
    <source>
        <dbReference type="EMBL" id="CAG5097505.1"/>
    </source>
</evidence>
<dbReference type="PROSITE" id="PS50002">
    <property type="entry name" value="SH3"/>
    <property type="match status" value="1"/>
</dbReference>
<dbReference type="SMART" id="SM00326">
    <property type="entry name" value="SH3"/>
    <property type="match status" value="1"/>
</dbReference>
<dbReference type="InterPro" id="IPR036028">
    <property type="entry name" value="SH3-like_dom_sf"/>
</dbReference>
<dbReference type="Proteomes" id="UP001158576">
    <property type="component" value="Chromosome XSR"/>
</dbReference>
<dbReference type="Gene3D" id="2.30.30.40">
    <property type="entry name" value="SH3 Domains"/>
    <property type="match status" value="1"/>
</dbReference>
<dbReference type="CDD" id="cd00174">
    <property type="entry name" value="SH3"/>
    <property type="match status" value="1"/>
</dbReference>
<evidence type="ECO:0000256" key="1">
    <source>
        <dbReference type="ARBA" id="ARBA00022443"/>
    </source>
</evidence>
<name>A0ABN7SKX1_OIKDI</name>
<protein>
    <submittedName>
        <fullName evidence="5">Oidioi.mRNA.OKI2018_I69.XSR.g15105.t1.cds</fullName>
    </submittedName>
</protein>
<feature type="region of interest" description="Disordered" evidence="3">
    <location>
        <begin position="159"/>
        <end position="178"/>
    </location>
</feature>
<dbReference type="PANTHER" id="PTHR23065:SF11">
    <property type="entry name" value="SYNDAPIN, ISOFORM C"/>
    <property type="match status" value="1"/>
</dbReference>
<organism evidence="5 6">
    <name type="scientific">Oikopleura dioica</name>
    <name type="common">Tunicate</name>
    <dbReference type="NCBI Taxonomy" id="34765"/>
    <lineage>
        <taxon>Eukaryota</taxon>
        <taxon>Metazoa</taxon>
        <taxon>Chordata</taxon>
        <taxon>Tunicata</taxon>
        <taxon>Appendicularia</taxon>
        <taxon>Copelata</taxon>
        <taxon>Oikopleuridae</taxon>
        <taxon>Oikopleura</taxon>
    </lineage>
</organism>
<keyword evidence="1 2" id="KW-0728">SH3 domain</keyword>
<evidence type="ECO:0000256" key="3">
    <source>
        <dbReference type="SAM" id="MobiDB-lite"/>
    </source>
</evidence>
<dbReference type="InterPro" id="IPR001452">
    <property type="entry name" value="SH3_domain"/>
</dbReference>
<dbReference type="Pfam" id="PF14604">
    <property type="entry name" value="SH3_9"/>
    <property type="match status" value="1"/>
</dbReference>
<evidence type="ECO:0000259" key="4">
    <source>
        <dbReference type="PROSITE" id="PS50002"/>
    </source>
</evidence>
<dbReference type="Gene3D" id="1.20.1270.60">
    <property type="entry name" value="Arfaptin homology (AH) domain/BAR domain"/>
    <property type="match status" value="1"/>
</dbReference>
<dbReference type="SUPFAM" id="SSF103657">
    <property type="entry name" value="BAR/IMD domain-like"/>
    <property type="match status" value="1"/>
</dbReference>
<feature type="domain" description="SH3" evidence="4">
    <location>
        <begin position="376"/>
        <end position="437"/>
    </location>
</feature>
<gene>
    <name evidence="5" type="ORF">OKIOD_LOCUS6663</name>
</gene>
<dbReference type="InterPro" id="IPR027267">
    <property type="entry name" value="AH/BAR_dom_sf"/>
</dbReference>
<accession>A0ABN7SKX1</accession>
<proteinExistence type="predicted"/>
<dbReference type="SUPFAM" id="SSF50044">
    <property type="entry name" value="SH3-domain"/>
    <property type="match status" value="1"/>
</dbReference>
<feature type="region of interest" description="Disordered" evidence="3">
    <location>
        <begin position="342"/>
        <end position="378"/>
    </location>
</feature>
<evidence type="ECO:0000256" key="2">
    <source>
        <dbReference type="PROSITE-ProRule" id="PRU00192"/>
    </source>
</evidence>
<reference evidence="5 6" key="1">
    <citation type="submission" date="2021-04" db="EMBL/GenBank/DDBJ databases">
        <authorList>
            <person name="Bliznina A."/>
        </authorList>
    </citation>
    <scope>NUCLEOTIDE SEQUENCE [LARGE SCALE GENOMIC DNA]</scope>
</reference>
<sequence length="439" mass="49633">MPKKEKTQPAFYDIGGHNPAAKQIDDGMKAAGHLFNMMDAMQKLQMKTAKEFEKYASTHEAKISKIVEYDPVKQVMLEQIKIARCAAAHHRAIAAEINEKCSQPAKTWKEDTWKKSFFGPSNAQKEQTKKFKQAQDSWEKMYKKNVQLRDQFYKATQAEKTARQQHDQAKLEQNDQKAAKLENDLQTKSADLQAKDQHYRTSSQELVDEKDNYVRRMNEAFEAAMEFEKQRLQKTSELIGNFNEALGLEKNENMVFELKAKEKGAESEKFNVIDTLESVAESAQSIDITQNLQIYNNTMGPNNAVNMVWPEYQPYDELAQAQKLSGSSASGNVAAGTEGVYNQSAQYDSPPPQKSPSYDSEPESEPEPQVQIADTGGEYTAMVKHPWTKQDDDELELTEGEMIYVLGEPDEEGWCKGRKQDGTEGLFPADYVDMGEAAA</sequence>
<keyword evidence="6" id="KW-1185">Reference proteome</keyword>
<evidence type="ECO:0000313" key="6">
    <source>
        <dbReference type="Proteomes" id="UP001158576"/>
    </source>
</evidence>
<dbReference type="PANTHER" id="PTHR23065">
    <property type="entry name" value="PROLINE-SERINE-THREONINE PHOSPHATASE INTERACTING PROTEIN 1"/>
    <property type="match status" value="1"/>
</dbReference>
<feature type="compositionally biased region" description="Basic and acidic residues" evidence="3">
    <location>
        <begin position="160"/>
        <end position="178"/>
    </location>
</feature>